<accession>A0ABS8QDS5</accession>
<comment type="caution">
    <text evidence="1">The sequence shown here is derived from an EMBL/GenBank/DDBJ whole genome shotgun (WGS) entry which is preliminary data.</text>
</comment>
<protein>
    <submittedName>
        <fullName evidence="1">Uncharacterized protein</fullName>
    </submittedName>
</protein>
<name>A0ABS8QDS5_9BURK</name>
<keyword evidence="2" id="KW-1185">Reference proteome</keyword>
<dbReference type="Proteomes" id="UP001179361">
    <property type="component" value="Unassembled WGS sequence"/>
</dbReference>
<evidence type="ECO:0000313" key="1">
    <source>
        <dbReference type="EMBL" id="MCD2519277.1"/>
    </source>
</evidence>
<reference evidence="1" key="1">
    <citation type="submission" date="2021-11" db="EMBL/GenBank/DDBJ databases">
        <title>The complete genome of Massilia sp sp. G4R7.</title>
        <authorList>
            <person name="Liu L."/>
            <person name="Yue J."/>
            <person name="Yuan J."/>
            <person name="Yang F."/>
            <person name="Li L."/>
        </authorList>
    </citation>
    <scope>NUCLEOTIDE SEQUENCE</scope>
    <source>
        <strain evidence="1">G4R7</strain>
    </source>
</reference>
<organism evidence="1 2">
    <name type="scientific">Massilia phyllostachyos</name>
    <dbReference type="NCBI Taxonomy" id="2898585"/>
    <lineage>
        <taxon>Bacteria</taxon>
        <taxon>Pseudomonadati</taxon>
        <taxon>Pseudomonadota</taxon>
        <taxon>Betaproteobacteria</taxon>
        <taxon>Burkholderiales</taxon>
        <taxon>Oxalobacteraceae</taxon>
        <taxon>Telluria group</taxon>
        <taxon>Massilia</taxon>
    </lineage>
</organism>
<proteinExistence type="predicted"/>
<dbReference type="RefSeq" id="WP_231060553.1">
    <property type="nucleotide sequence ID" value="NZ_JAJNOC010000012.1"/>
</dbReference>
<evidence type="ECO:0000313" key="2">
    <source>
        <dbReference type="Proteomes" id="UP001179361"/>
    </source>
</evidence>
<sequence>MDDALDWQPITEAALWDRILHAEGRMSPQLFRLWEAIRISPVKWEEKTYGSTGGGFWVVAIIGNRAIWFNDIEDGFNCSSYTVTGQLAEYFCNQDELDMTVQNILTIIETGIDSSARCSAPIPGAWRPE</sequence>
<dbReference type="EMBL" id="JAJNOC010000012">
    <property type="protein sequence ID" value="MCD2519277.1"/>
    <property type="molecule type" value="Genomic_DNA"/>
</dbReference>
<gene>
    <name evidence="1" type="ORF">LQ564_23530</name>
</gene>